<dbReference type="AlphaFoldDB" id="A0A9D3MC23"/>
<feature type="non-terminal residue" evidence="1">
    <location>
        <position position="1"/>
    </location>
</feature>
<dbReference type="Proteomes" id="UP001044222">
    <property type="component" value="Chromosome 8"/>
</dbReference>
<accession>A0A9D3MC23</accession>
<evidence type="ECO:0000313" key="2">
    <source>
        <dbReference type="Proteomes" id="UP001044222"/>
    </source>
</evidence>
<reference evidence="1" key="1">
    <citation type="submission" date="2021-01" db="EMBL/GenBank/DDBJ databases">
        <title>A chromosome-scale assembly of European eel, Anguilla anguilla.</title>
        <authorList>
            <person name="Henkel C."/>
            <person name="Jong-Raadsen S.A."/>
            <person name="Dufour S."/>
            <person name="Weltzien F.-A."/>
            <person name="Palstra A.P."/>
            <person name="Pelster B."/>
            <person name="Spaink H.P."/>
            <person name="Van Den Thillart G.E."/>
            <person name="Jansen H."/>
            <person name="Zahm M."/>
            <person name="Klopp C."/>
            <person name="Cedric C."/>
            <person name="Louis A."/>
            <person name="Berthelot C."/>
            <person name="Parey E."/>
            <person name="Roest Crollius H."/>
            <person name="Montfort J."/>
            <person name="Robinson-Rechavi M."/>
            <person name="Bucao C."/>
            <person name="Bouchez O."/>
            <person name="Gislard M."/>
            <person name="Lluch J."/>
            <person name="Milhes M."/>
            <person name="Lampietro C."/>
            <person name="Lopez Roques C."/>
            <person name="Donnadieu C."/>
            <person name="Braasch I."/>
            <person name="Desvignes T."/>
            <person name="Postlethwait J."/>
            <person name="Bobe J."/>
            <person name="Guiguen Y."/>
            <person name="Dirks R."/>
        </authorList>
    </citation>
    <scope>NUCLEOTIDE SEQUENCE</scope>
    <source>
        <strain evidence="1">Tag_6206</strain>
        <tissue evidence="1">Liver</tissue>
    </source>
</reference>
<protein>
    <submittedName>
        <fullName evidence="1">Uncharacterized protein</fullName>
    </submittedName>
</protein>
<keyword evidence="2" id="KW-1185">Reference proteome</keyword>
<comment type="caution">
    <text evidence="1">The sequence shown here is derived from an EMBL/GenBank/DDBJ whole genome shotgun (WGS) entry which is preliminary data.</text>
</comment>
<proteinExistence type="predicted"/>
<sequence>LPSPHLNRSPWNERRTTYFVSSLQLRAASLGQNPGTDLTWCCTTFDLNYGARKTEDQEQVCGQEESALRPGSDPWGRPPAQGLAVFRGGNTQLEGGLGGVVVRAR</sequence>
<organism evidence="1 2">
    <name type="scientific">Anguilla anguilla</name>
    <name type="common">European freshwater eel</name>
    <name type="synonym">Muraena anguilla</name>
    <dbReference type="NCBI Taxonomy" id="7936"/>
    <lineage>
        <taxon>Eukaryota</taxon>
        <taxon>Metazoa</taxon>
        <taxon>Chordata</taxon>
        <taxon>Craniata</taxon>
        <taxon>Vertebrata</taxon>
        <taxon>Euteleostomi</taxon>
        <taxon>Actinopterygii</taxon>
        <taxon>Neopterygii</taxon>
        <taxon>Teleostei</taxon>
        <taxon>Anguilliformes</taxon>
        <taxon>Anguillidae</taxon>
        <taxon>Anguilla</taxon>
    </lineage>
</organism>
<evidence type="ECO:0000313" key="1">
    <source>
        <dbReference type="EMBL" id="KAG5844728.1"/>
    </source>
</evidence>
<name>A0A9D3MC23_ANGAN</name>
<gene>
    <name evidence="1" type="ORF">ANANG_G00165630</name>
</gene>
<dbReference type="EMBL" id="JAFIRN010000008">
    <property type="protein sequence ID" value="KAG5844728.1"/>
    <property type="molecule type" value="Genomic_DNA"/>
</dbReference>